<accession>G9WEP5</accession>
<evidence type="ECO:0000313" key="3">
    <source>
        <dbReference type="Proteomes" id="UP000004959"/>
    </source>
</evidence>
<feature type="region of interest" description="Disordered" evidence="1">
    <location>
        <begin position="141"/>
        <end position="170"/>
    </location>
</feature>
<dbReference type="PATRIC" id="fig|1045004.4.peg.90"/>
<sequence>MEQMTEILGQTILDLIDGQNYAVTSFPADKYTQAVADTLEGNFDPTQINRSEVQIAGGVEGGGQTISLELAPYILPLRYKNEYRKLIHPDAQLPVHTYLIFESEKISNSKMKIVQLDDLTQLNDQIEAFFEIEKNWVAPVPKEEEKDTAAETKPKKAAAKKTTRKKATKK</sequence>
<reference evidence="2 3" key="1">
    <citation type="journal article" date="2012" name="PLoS ONE">
        <title>Functional divergence in the genus oenococcus as predicted by genome sequencing of the newly-described species, Oenococcus kitaharae.</title>
        <authorList>
            <person name="Borneman A.R."/>
            <person name="McCarthy J.M."/>
            <person name="Chambers P.J."/>
            <person name="Bartowsky E.J."/>
        </authorList>
    </citation>
    <scope>NUCLEOTIDE SEQUENCE [LARGE SCALE GENOMIC DNA]</scope>
    <source>
        <strain evidence="3">DSM17330</strain>
    </source>
</reference>
<feature type="compositionally biased region" description="Basic residues" evidence="1">
    <location>
        <begin position="155"/>
        <end position="170"/>
    </location>
</feature>
<dbReference type="STRING" id="336988.NT96_03655"/>
<dbReference type="EMBL" id="AFVZ01000001">
    <property type="protein sequence ID" value="EHN58218.1"/>
    <property type="molecule type" value="Genomic_DNA"/>
</dbReference>
<proteinExistence type="predicted"/>
<keyword evidence="3" id="KW-1185">Reference proteome</keyword>
<name>G9WEP5_9LACO</name>
<protein>
    <submittedName>
        <fullName evidence="2">Uncharacterized protein</fullName>
    </submittedName>
</protein>
<gene>
    <name evidence="2" type="ORF">OKIT_0089</name>
</gene>
<evidence type="ECO:0000313" key="2">
    <source>
        <dbReference type="EMBL" id="EHN58218.1"/>
    </source>
</evidence>
<comment type="caution">
    <text evidence="2">The sequence shown here is derived from an EMBL/GenBank/DDBJ whole genome shotgun (WGS) entry which is preliminary data.</text>
</comment>
<dbReference type="HOGENOM" id="CLU_1625066_0_0_9"/>
<feature type="compositionally biased region" description="Basic and acidic residues" evidence="1">
    <location>
        <begin position="141"/>
        <end position="154"/>
    </location>
</feature>
<dbReference type="Proteomes" id="UP000004959">
    <property type="component" value="Chromosome"/>
</dbReference>
<evidence type="ECO:0000256" key="1">
    <source>
        <dbReference type="SAM" id="MobiDB-lite"/>
    </source>
</evidence>
<organism evidence="2 3">
    <name type="scientific">Oenococcus kitaharae DSM 17330</name>
    <dbReference type="NCBI Taxonomy" id="1045004"/>
    <lineage>
        <taxon>Bacteria</taxon>
        <taxon>Bacillati</taxon>
        <taxon>Bacillota</taxon>
        <taxon>Bacilli</taxon>
        <taxon>Lactobacillales</taxon>
        <taxon>Lactobacillaceae</taxon>
        <taxon>Oenococcus</taxon>
    </lineage>
</organism>
<dbReference type="AlphaFoldDB" id="G9WEP5"/>